<evidence type="ECO:0000313" key="2">
    <source>
        <dbReference type="Proteomes" id="UP000469427"/>
    </source>
</evidence>
<dbReference type="InterPro" id="IPR029044">
    <property type="entry name" value="Nucleotide-diphossugar_trans"/>
</dbReference>
<evidence type="ECO:0008006" key="3">
    <source>
        <dbReference type="Google" id="ProtNLM"/>
    </source>
</evidence>
<evidence type="ECO:0000313" key="1">
    <source>
        <dbReference type="EMBL" id="KAB6525796.1"/>
    </source>
</evidence>
<dbReference type="EMBL" id="WDBI01000019">
    <property type="protein sequence ID" value="KAB6525796.1"/>
    <property type="molecule type" value="Genomic_DNA"/>
</dbReference>
<reference evidence="1 2" key="1">
    <citation type="journal article" date="2019" name="Nat. Med.">
        <title>A library of human gut bacterial isolates paired with longitudinal multiomics data enables mechanistic microbiome research.</title>
        <authorList>
            <person name="Poyet M."/>
            <person name="Groussin M."/>
            <person name="Gibbons S.M."/>
            <person name="Avila-Pacheco J."/>
            <person name="Jiang X."/>
            <person name="Kearney S.M."/>
            <person name="Perrotta A.R."/>
            <person name="Berdy B."/>
            <person name="Zhao S."/>
            <person name="Lieberman T.D."/>
            <person name="Swanson P.K."/>
            <person name="Smith M."/>
            <person name="Roesemann S."/>
            <person name="Alexander J.E."/>
            <person name="Rich S.A."/>
            <person name="Livny J."/>
            <person name="Vlamakis H."/>
            <person name="Clish C."/>
            <person name="Bullock K."/>
            <person name="Deik A."/>
            <person name="Scott J."/>
            <person name="Pierce K.A."/>
            <person name="Xavier R.J."/>
            <person name="Alm E.J."/>
        </authorList>
    </citation>
    <scope>NUCLEOTIDE SEQUENCE [LARGE SCALE GENOMIC DNA]</scope>
    <source>
        <strain evidence="1 2">BIOML-A122</strain>
    </source>
</reference>
<dbReference type="InterPro" id="IPR021047">
    <property type="entry name" value="Mannosyltransferase_CMT1"/>
</dbReference>
<comment type="caution">
    <text evidence="1">The sequence shown here is derived from an EMBL/GenBank/DDBJ whole genome shotgun (WGS) entry which is preliminary data.</text>
</comment>
<accession>A0A6I0ZRI2</accession>
<dbReference type="AlphaFoldDB" id="A0A6I0ZRI2"/>
<sequence>MVKPLKESTLIICSIVRNAANGLKRNIPVINALCKYAKGYKIIIFENNSLDKTKAILKEWQYEIGQQNFYLSMYDVKNSNVIPSEKEVNVNPFFCKERISRMVELRNQYMDYIATQKLEADYLIIVDLDVSRLFLGGILSSFKLAEDWDAITANGYSLSPSFCRRYHDTYALTEWGKENIPQDERQIVKNANRYGRLRKNDKLVRVFSAYGGLAIYRFESIKGIRYQLLPNNDSRVEMKCEHFSIYKQMVEKGFNRIYINPAMSLKYQTVNWRIVYKTLIRWFDNMINA</sequence>
<organism evidence="1 2">
    <name type="scientific">Phocaeicola vulgatus</name>
    <name type="common">Bacteroides vulgatus</name>
    <dbReference type="NCBI Taxonomy" id="821"/>
    <lineage>
        <taxon>Bacteria</taxon>
        <taxon>Pseudomonadati</taxon>
        <taxon>Bacteroidota</taxon>
        <taxon>Bacteroidia</taxon>
        <taxon>Bacteroidales</taxon>
        <taxon>Bacteroidaceae</taxon>
        <taxon>Phocaeicola</taxon>
    </lineage>
</organism>
<gene>
    <name evidence="1" type="ORF">GAY98_12410</name>
</gene>
<dbReference type="SUPFAM" id="SSF53448">
    <property type="entry name" value="Nucleotide-diphospho-sugar transferases"/>
    <property type="match status" value="1"/>
</dbReference>
<protein>
    <recommendedName>
        <fullName evidence="3">Glycosyltransferase family 2 protein</fullName>
    </recommendedName>
</protein>
<proteinExistence type="predicted"/>
<dbReference type="Pfam" id="PF11735">
    <property type="entry name" value="CAP59_mtransfer"/>
    <property type="match status" value="1"/>
</dbReference>
<name>A0A6I0ZRI2_PHOVU</name>
<dbReference type="Proteomes" id="UP000469427">
    <property type="component" value="Unassembled WGS sequence"/>
</dbReference>